<feature type="compositionally biased region" description="Basic and acidic residues" evidence="1">
    <location>
        <begin position="13"/>
        <end position="28"/>
    </location>
</feature>
<comment type="caution">
    <text evidence="2">The sequence shown here is derived from an EMBL/GenBank/DDBJ whole genome shotgun (WGS) entry which is preliminary data.</text>
</comment>
<evidence type="ECO:0000313" key="2">
    <source>
        <dbReference type="EMBL" id="KAH3818803.1"/>
    </source>
</evidence>
<accession>A0A9D4GNG6</accession>
<proteinExistence type="predicted"/>
<evidence type="ECO:0000313" key="3">
    <source>
        <dbReference type="Proteomes" id="UP000828390"/>
    </source>
</evidence>
<dbReference type="AlphaFoldDB" id="A0A9D4GNG6"/>
<organism evidence="2 3">
    <name type="scientific">Dreissena polymorpha</name>
    <name type="common">Zebra mussel</name>
    <name type="synonym">Mytilus polymorpha</name>
    <dbReference type="NCBI Taxonomy" id="45954"/>
    <lineage>
        <taxon>Eukaryota</taxon>
        <taxon>Metazoa</taxon>
        <taxon>Spiralia</taxon>
        <taxon>Lophotrochozoa</taxon>
        <taxon>Mollusca</taxon>
        <taxon>Bivalvia</taxon>
        <taxon>Autobranchia</taxon>
        <taxon>Heteroconchia</taxon>
        <taxon>Euheterodonta</taxon>
        <taxon>Imparidentia</taxon>
        <taxon>Neoheterodontei</taxon>
        <taxon>Myida</taxon>
        <taxon>Dreissenoidea</taxon>
        <taxon>Dreissenidae</taxon>
        <taxon>Dreissena</taxon>
    </lineage>
</organism>
<evidence type="ECO:0000256" key="1">
    <source>
        <dbReference type="SAM" id="MobiDB-lite"/>
    </source>
</evidence>
<keyword evidence="3" id="KW-1185">Reference proteome</keyword>
<reference evidence="2" key="2">
    <citation type="submission" date="2020-11" db="EMBL/GenBank/DDBJ databases">
        <authorList>
            <person name="McCartney M.A."/>
            <person name="Auch B."/>
            <person name="Kono T."/>
            <person name="Mallez S."/>
            <person name="Becker A."/>
            <person name="Gohl D.M."/>
            <person name="Silverstein K.A.T."/>
            <person name="Koren S."/>
            <person name="Bechman K.B."/>
            <person name="Herman A."/>
            <person name="Abrahante J.E."/>
            <person name="Garbe J."/>
        </authorList>
    </citation>
    <scope>NUCLEOTIDE SEQUENCE</scope>
    <source>
        <strain evidence="2">Duluth1</strain>
        <tissue evidence="2">Whole animal</tissue>
    </source>
</reference>
<name>A0A9D4GNG6_DREPO</name>
<dbReference type="Proteomes" id="UP000828390">
    <property type="component" value="Unassembled WGS sequence"/>
</dbReference>
<reference evidence="2" key="1">
    <citation type="journal article" date="2019" name="bioRxiv">
        <title>The Genome of the Zebra Mussel, Dreissena polymorpha: A Resource for Invasive Species Research.</title>
        <authorList>
            <person name="McCartney M.A."/>
            <person name="Auch B."/>
            <person name="Kono T."/>
            <person name="Mallez S."/>
            <person name="Zhang Y."/>
            <person name="Obille A."/>
            <person name="Becker A."/>
            <person name="Abrahante J.E."/>
            <person name="Garbe J."/>
            <person name="Badalamenti J.P."/>
            <person name="Herman A."/>
            <person name="Mangelson H."/>
            <person name="Liachko I."/>
            <person name="Sullivan S."/>
            <person name="Sone E.D."/>
            <person name="Koren S."/>
            <person name="Silverstein K.A.T."/>
            <person name="Beckman K.B."/>
            <person name="Gohl D.M."/>
        </authorList>
    </citation>
    <scope>NUCLEOTIDE SEQUENCE</scope>
    <source>
        <strain evidence="2">Duluth1</strain>
        <tissue evidence="2">Whole animal</tissue>
    </source>
</reference>
<feature type="region of interest" description="Disordered" evidence="1">
    <location>
        <begin position="1"/>
        <end position="45"/>
    </location>
</feature>
<gene>
    <name evidence="2" type="ORF">DPMN_120529</name>
</gene>
<protein>
    <submittedName>
        <fullName evidence="2">Uncharacterized protein</fullName>
    </submittedName>
</protein>
<dbReference type="EMBL" id="JAIWYP010000005">
    <property type="protein sequence ID" value="KAH3818803.1"/>
    <property type="molecule type" value="Genomic_DNA"/>
</dbReference>
<sequence length="232" mass="25871">MTPRVFTSFRTDTQTDRQTDRQTDKRTDSATAKCHPTGGIKNNMRNGSIGKLQVVYAKTAPSRGSNVFQKTVTIKILGLDIIKTNVVSKFHKDLTTNMTSRVSTRKTTPPAGGQYIIRTKVLKLKTAQPPCGHDYQQTVTIFKLSRAILRPYLNINLTSRVFTRKTAAPPGGHVFLQTEPMELSRDIIGTNNLITFHEDLTLNVTSMVLARKTALPPGRHVFQRSGTIFELS</sequence>